<accession>A0ABU9BCE7</accession>
<sequence>MRYVLSRLREPSSWAALAAIIAAGADAAATRDPQAIGVCVAAVLGLVLPERQGARHA</sequence>
<proteinExistence type="predicted"/>
<evidence type="ECO:0000256" key="1">
    <source>
        <dbReference type="SAM" id="SignalP"/>
    </source>
</evidence>
<name>A0ABU9BCE7_9BURK</name>
<dbReference type="RefSeq" id="WP_341375020.1">
    <property type="nucleotide sequence ID" value="NZ_JBBUTF010000013.1"/>
</dbReference>
<dbReference type="EMBL" id="JBBUTF010000013">
    <property type="protein sequence ID" value="MEK8027243.1"/>
    <property type="molecule type" value="Genomic_DNA"/>
</dbReference>
<evidence type="ECO:0000313" key="3">
    <source>
        <dbReference type="Proteomes" id="UP001368500"/>
    </source>
</evidence>
<feature type="signal peptide" evidence="1">
    <location>
        <begin position="1"/>
        <end position="18"/>
    </location>
</feature>
<reference evidence="2 3" key="1">
    <citation type="submission" date="2024-04" db="EMBL/GenBank/DDBJ databases">
        <title>Novel species of the genus Ideonella isolated from streams.</title>
        <authorList>
            <person name="Lu H."/>
        </authorList>
    </citation>
    <scope>NUCLEOTIDE SEQUENCE [LARGE SCALE GENOMIC DNA]</scope>
    <source>
        <strain evidence="2 3">BYS139W</strain>
    </source>
</reference>
<evidence type="ECO:0000313" key="2">
    <source>
        <dbReference type="EMBL" id="MEK8027243.1"/>
    </source>
</evidence>
<feature type="chain" id="PRO_5045963134" evidence="1">
    <location>
        <begin position="19"/>
        <end position="57"/>
    </location>
</feature>
<gene>
    <name evidence="2" type="ORF">AACH11_14855</name>
</gene>
<protein>
    <submittedName>
        <fullName evidence="2">Uncharacterized protein</fullName>
    </submittedName>
</protein>
<dbReference type="Proteomes" id="UP001368500">
    <property type="component" value="Unassembled WGS sequence"/>
</dbReference>
<keyword evidence="1" id="KW-0732">Signal</keyword>
<keyword evidence="3" id="KW-1185">Reference proteome</keyword>
<organism evidence="2 3">
    <name type="scientific">Pseudaquabacterium rugosum</name>
    <dbReference type="NCBI Taxonomy" id="2984194"/>
    <lineage>
        <taxon>Bacteria</taxon>
        <taxon>Pseudomonadati</taxon>
        <taxon>Pseudomonadota</taxon>
        <taxon>Betaproteobacteria</taxon>
        <taxon>Burkholderiales</taxon>
        <taxon>Sphaerotilaceae</taxon>
        <taxon>Pseudaquabacterium</taxon>
    </lineage>
</organism>
<comment type="caution">
    <text evidence="2">The sequence shown here is derived from an EMBL/GenBank/DDBJ whole genome shotgun (WGS) entry which is preliminary data.</text>
</comment>